<dbReference type="RefSeq" id="WP_310171855.1">
    <property type="nucleotide sequence ID" value="NZ_BAABHE010000002.1"/>
</dbReference>
<keyword evidence="4" id="KW-1185">Reference proteome</keyword>
<feature type="transmembrane region" description="Helical" evidence="1">
    <location>
        <begin position="38"/>
        <end position="60"/>
    </location>
</feature>
<feature type="transmembrane region" description="Helical" evidence="1">
    <location>
        <begin position="135"/>
        <end position="156"/>
    </location>
</feature>
<dbReference type="Pfam" id="PF05232">
    <property type="entry name" value="BTP"/>
    <property type="match status" value="2"/>
</dbReference>
<evidence type="ECO:0000256" key="1">
    <source>
        <dbReference type="SAM" id="Phobius"/>
    </source>
</evidence>
<gene>
    <name evidence="3" type="ORF">J2S62_000904</name>
</gene>
<feature type="domain" description="Chlorhexidine efflux transporter" evidence="2">
    <location>
        <begin position="100"/>
        <end position="162"/>
    </location>
</feature>
<keyword evidence="1" id="KW-0812">Transmembrane</keyword>
<comment type="caution">
    <text evidence="3">The sequence shown here is derived from an EMBL/GenBank/DDBJ whole genome shotgun (WGS) entry which is preliminary data.</text>
</comment>
<keyword evidence="1" id="KW-1133">Transmembrane helix</keyword>
<dbReference type="InterPro" id="IPR058208">
    <property type="entry name" value="PACE"/>
</dbReference>
<reference evidence="3 4" key="1">
    <citation type="submission" date="2023-07" db="EMBL/GenBank/DDBJ databases">
        <title>Sequencing the genomes of 1000 actinobacteria strains.</title>
        <authorList>
            <person name="Klenk H.-P."/>
        </authorList>
    </citation>
    <scope>NUCLEOTIDE SEQUENCE [LARGE SCALE GENOMIC DNA]</scope>
    <source>
        <strain evidence="3 4">DSM 22966</strain>
    </source>
</reference>
<feature type="transmembrane region" description="Helical" evidence="1">
    <location>
        <begin position="109"/>
        <end position="129"/>
    </location>
</feature>
<evidence type="ECO:0000259" key="2">
    <source>
        <dbReference type="Pfam" id="PF05232"/>
    </source>
</evidence>
<dbReference type="InterPro" id="IPR007896">
    <property type="entry name" value="BTP_bacteria"/>
</dbReference>
<proteinExistence type="predicted"/>
<keyword evidence="1" id="KW-0472">Membrane</keyword>
<protein>
    <submittedName>
        <fullName evidence="3">Membrane protein</fullName>
    </submittedName>
</protein>
<name>A0ABU2AZ69_9MICC</name>
<sequence>MTTQQEDSSSIPVVPKGPGGRDALIGRRIFPSPLARRITYAVIFEILAIGFTTVILAVLGNDSGPAFVVGVISSTVALTWNLIFNWLFEAFERRIGVTDRPWYMRVAHAVCFEGGLILMLIPAIAWVLGISLWEAFLLEALLLVFFLIYTAIYAWCFDRTFGLPEPAEHYVQKSRNLHTASDSRR</sequence>
<evidence type="ECO:0000313" key="3">
    <source>
        <dbReference type="EMBL" id="MDR7346647.1"/>
    </source>
</evidence>
<dbReference type="EMBL" id="JAVDYJ010000001">
    <property type="protein sequence ID" value="MDR7346647.1"/>
    <property type="molecule type" value="Genomic_DNA"/>
</dbReference>
<evidence type="ECO:0000313" key="4">
    <source>
        <dbReference type="Proteomes" id="UP001183794"/>
    </source>
</evidence>
<dbReference type="Proteomes" id="UP001183794">
    <property type="component" value="Unassembled WGS sequence"/>
</dbReference>
<feature type="domain" description="Chlorhexidine efflux transporter" evidence="2">
    <location>
        <begin position="33"/>
        <end position="94"/>
    </location>
</feature>
<dbReference type="NCBIfam" id="NF033664">
    <property type="entry name" value="PACE_transport"/>
    <property type="match status" value="1"/>
</dbReference>
<feature type="transmembrane region" description="Helical" evidence="1">
    <location>
        <begin position="66"/>
        <end position="88"/>
    </location>
</feature>
<accession>A0ABU2AZ69</accession>
<organism evidence="3 4">
    <name type="scientific">Enteractinococcus fodinae</name>
    <dbReference type="NCBI Taxonomy" id="684663"/>
    <lineage>
        <taxon>Bacteria</taxon>
        <taxon>Bacillati</taxon>
        <taxon>Actinomycetota</taxon>
        <taxon>Actinomycetes</taxon>
        <taxon>Micrococcales</taxon>
        <taxon>Micrococcaceae</taxon>
    </lineage>
</organism>